<keyword evidence="2" id="KW-0812">Transmembrane</keyword>
<accession>A0A6C0CQV5</accession>
<feature type="region of interest" description="Disordered" evidence="1">
    <location>
        <begin position="179"/>
        <end position="247"/>
    </location>
</feature>
<sequence length="247" mass="27592">MNIKNFLLYFNILIFIFYILIFIFYIMAKIKRKTQKRGRKKNYRKTRKIKKRRTRRKSKKIRRKRRKKSRKQRGGMATLSEAYGGSNLANVSSNVTNGVEGMENPYGVNDQPSFSSKVSGEIEKQEKSNEEQVKANKATKKGQTGGMATLSEAYGGVSSNFEPVTTGVVTGLGSAVLEGNTNKGGVSVPQYKGSPGANKNIVKAAKLGEQQKENRKFDTMQKGGGRKNKKKKSKKKQKGGCGCQERF</sequence>
<evidence type="ECO:0000256" key="2">
    <source>
        <dbReference type="SAM" id="Phobius"/>
    </source>
</evidence>
<protein>
    <submittedName>
        <fullName evidence="3">Uncharacterized protein</fullName>
    </submittedName>
</protein>
<keyword evidence="2" id="KW-0472">Membrane</keyword>
<keyword evidence="2" id="KW-1133">Transmembrane helix</keyword>
<organism evidence="3">
    <name type="scientific">viral metagenome</name>
    <dbReference type="NCBI Taxonomy" id="1070528"/>
    <lineage>
        <taxon>unclassified sequences</taxon>
        <taxon>metagenomes</taxon>
        <taxon>organismal metagenomes</taxon>
    </lineage>
</organism>
<feature type="region of interest" description="Disordered" evidence="1">
    <location>
        <begin position="122"/>
        <end position="143"/>
    </location>
</feature>
<evidence type="ECO:0000313" key="3">
    <source>
        <dbReference type="EMBL" id="QHT06059.1"/>
    </source>
</evidence>
<feature type="compositionally biased region" description="Basic and acidic residues" evidence="1">
    <location>
        <begin position="209"/>
        <end position="219"/>
    </location>
</feature>
<dbReference type="EMBL" id="MN739463">
    <property type="protein sequence ID" value="QHT06059.1"/>
    <property type="molecule type" value="Genomic_DNA"/>
</dbReference>
<proteinExistence type="predicted"/>
<reference evidence="3" key="1">
    <citation type="journal article" date="2020" name="Nature">
        <title>Giant virus diversity and host interactions through global metagenomics.</title>
        <authorList>
            <person name="Schulz F."/>
            <person name="Roux S."/>
            <person name="Paez-Espino D."/>
            <person name="Jungbluth S."/>
            <person name="Walsh D.A."/>
            <person name="Denef V.J."/>
            <person name="McMahon K.D."/>
            <person name="Konstantinidis K.T."/>
            <person name="Eloe-Fadrosh E.A."/>
            <person name="Kyrpides N.C."/>
            <person name="Woyke T."/>
        </authorList>
    </citation>
    <scope>NUCLEOTIDE SEQUENCE</scope>
    <source>
        <strain evidence="3">GVMAG-M-3300021425-14</strain>
    </source>
</reference>
<dbReference type="AlphaFoldDB" id="A0A6C0CQV5"/>
<feature type="compositionally biased region" description="Basic and acidic residues" evidence="1">
    <location>
        <begin position="122"/>
        <end position="134"/>
    </location>
</feature>
<feature type="region of interest" description="Disordered" evidence="1">
    <location>
        <begin position="35"/>
        <end position="77"/>
    </location>
</feature>
<feature type="compositionally biased region" description="Basic residues" evidence="1">
    <location>
        <begin position="224"/>
        <end position="238"/>
    </location>
</feature>
<feature type="compositionally biased region" description="Basic residues" evidence="1">
    <location>
        <begin position="35"/>
        <end position="73"/>
    </location>
</feature>
<evidence type="ECO:0000256" key="1">
    <source>
        <dbReference type="SAM" id="MobiDB-lite"/>
    </source>
</evidence>
<feature type="transmembrane region" description="Helical" evidence="2">
    <location>
        <begin position="6"/>
        <end position="28"/>
    </location>
</feature>
<name>A0A6C0CQV5_9ZZZZ</name>